<gene>
    <name evidence="2" type="ORF">MNBD_IGNAVI01-3170</name>
</gene>
<name>A0A3B1D0C3_9ZZZZ</name>
<proteinExistence type="predicted"/>
<organism evidence="2">
    <name type="scientific">hydrothermal vent metagenome</name>
    <dbReference type="NCBI Taxonomy" id="652676"/>
    <lineage>
        <taxon>unclassified sequences</taxon>
        <taxon>metagenomes</taxon>
        <taxon>ecological metagenomes</taxon>
    </lineage>
</organism>
<protein>
    <submittedName>
        <fullName evidence="2">Uncharacterized protein</fullName>
    </submittedName>
</protein>
<evidence type="ECO:0000313" key="2">
    <source>
        <dbReference type="EMBL" id="VAX29654.1"/>
    </source>
</evidence>
<feature type="region of interest" description="Disordered" evidence="1">
    <location>
        <begin position="34"/>
        <end position="62"/>
    </location>
</feature>
<evidence type="ECO:0000256" key="1">
    <source>
        <dbReference type="SAM" id="MobiDB-lite"/>
    </source>
</evidence>
<reference evidence="2" key="1">
    <citation type="submission" date="2018-06" db="EMBL/GenBank/DDBJ databases">
        <authorList>
            <person name="Zhirakovskaya E."/>
        </authorList>
    </citation>
    <scope>NUCLEOTIDE SEQUENCE</scope>
</reference>
<sequence>MSKKTALLVRVFSLNFLLLLLLTFLFQSCSDDNTPTEPGAPASLAEATIGTGGGTLTTDELE</sequence>
<accession>A0A3B1D0C3</accession>
<dbReference type="AlphaFoldDB" id="A0A3B1D0C3"/>
<dbReference type="PROSITE" id="PS51257">
    <property type="entry name" value="PROKAR_LIPOPROTEIN"/>
    <property type="match status" value="1"/>
</dbReference>
<feature type="non-terminal residue" evidence="2">
    <location>
        <position position="62"/>
    </location>
</feature>
<dbReference type="EMBL" id="UOGD01000460">
    <property type="protein sequence ID" value="VAX29654.1"/>
    <property type="molecule type" value="Genomic_DNA"/>
</dbReference>